<dbReference type="AlphaFoldDB" id="A0A077WGM4"/>
<evidence type="ECO:0000313" key="3">
    <source>
        <dbReference type="EMBL" id="CDS06515.1"/>
    </source>
</evidence>
<protein>
    <submittedName>
        <fullName evidence="3">Uncharacterized protein</fullName>
    </submittedName>
</protein>
<reference evidence="3" key="1">
    <citation type="journal article" date="2014" name="Genome Announc.">
        <title>De novo whole-genome sequence and genome annotation of Lichtheimia ramosa.</title>
        <authorList>
            <person name="Linde J."/>
            <person name="Schwartze V."/>
            <person name="Binder U."/>
            <person name="Lass-Florl C."/>
            <person name="Voigt K."/>
            <person name="Horn F."/>
        </authorList>
    </citation>
    <scope>NUCLEOTIDE SEQUENCE</scope>
    <source>
        <strain evidence="3">JMRC FSU:6197</strain>
    </source>
</reference>
<organism evidence="3">
    <name type="scientific">Lichtheimia ramosa</name>
    <dbReference type="NCBI Taxonomy" id="688394"/>
    <lineage>
        <taxon>Eukaryota</taxon>
        <taxon>Fungi</taxon>
        <taxon>Fungi incertae sedis</taxon>
        <taxon>Mucoromycota</taxon>
        <taxon>Mucoromycotina</taxon>
        <taxon>Mucoromycetes</taxon>
        <taxon>Mucorales</taxon>
        <taxon>Lichtheimiaceae</taxon>
        <taxon>Lichtheimia</taxon>
    </lineage>
</organism>
<feature type="compositionally biased region" description="Low complexity" evidence="2">
    <location>
        <begin position="27"/>
        <end position="57"/>
    </location>
</feature>
<dbReference type="OrthoDB" id="2287144at2759"/>
<evidence type="ECO:0000256" key="1">
    <source>
        <dbReference type="SAM" id="Coils"/>
    </source>
</evidence>
<name>A0A077WGM4_9FUNG</name>
<accession>A0A077WGM4</accession>
<evidence type="ECO:0000256" key="2">
    <source>
        <dbReference type="SAM" id="MobiDB-lite"/>
    </source>
</evidence>
<gene>
    <name evidence="3" type="ORF">LRAMOSA09043</name>
</gene>
<feature type="coiled-coil region" evidence="1">
    <location>
        <begin position="249"/>
        <end position="304"/>
    </location>
</feature>
<sequence>MQTTMESRKRKVTDTPATTPTKRIIKRPATTSRAPTVASTRATAARAAAIRSQSNSSTTTTMKRPRPIHHQQKANTNGDTKSNNNNATKQQRPHWDIRGRIRDMEERLQQDQEKIAELEKYRDGLMSTVEDRESEIQEYTRRLGEADNELKSLEKRHKQEIEDTQARCNARIQELEEKQQHRRRQIASVQMDLEDVKRKRDDAQRNADKTLVEHQTLKKTIDEATDTYKHVEGQLIHLKLKITKADSLVLERNQRIEKLTKELEQETKKADELESKYQDEQRLLQQLSDTIAQYESKAEQERAKKKT</sequence>
<keyword evidence="1" id="KW-0175">Coiled coil</keyword>
<dbReference type="Gene3D" id="1.10.287.1490">
    <property type="match status" value="1"/>
</dbReference>
<feature type="compositionally biased region" description="Low complexity" evidence="2">
    <location>
        <begin position="75"/>
        <end position="88"/>
    </location>
</feature>
<dbReference type="SUPFAM" id="SSF57997">
    <property type="entry name" value="Tropomyosin"/>
    <property type="match status" value="1"/>
</dbReference>
<feature type="region of interest" description="Disordered" evidence="2">
    <location>
        <begin position="1"/>
        <end position="94"/>
    </location>
</feature>
<feature type="compositionally biased region" description="Basic residues" evidence="2">
    <location>
        <begin position="63"/>
        <end position="72"/>
    </location>
</feature>
<dbReference type="EMBL" id="LK023320">
    <property type="protein sequence ID" value="CDS06515.1"/>
    <property type="molecule type" value="Genomic_DNA"/>
</dbReference>
<feature type="coiled-coil region" evidence="1">
    <location>
        <begin position="101"/>
        <end position="213"/>
    </location>
</feature>
<proteinExistence type="predicted"/>